<reference evidence="3" key="1">
    <citation type="submission" date="2016-10" db="EMBL/GenBank/DDBJ databases">
        <authorList>
            <person name="Varghese N."/>
            <person name="Submissions S."/>
        </authorList>
    </citation>
    <scope>NUCLEOTIDE SEQUENCE [LARGE SCALE GENOMIC DNA]</scope>
    <source>
        <strain evidence="3">CGMCC 4.6856</strain>
    </source>
</reference>
<gene>
    <name evidence="2" type="ORF">SAMN05421756_102564</name>
</gene>
<organism evidence="2 3">
    <name type="scientific">Microlunatus flavus</name>
    <dbReference type="NCBI Taxonomy" id="1036181"/>
    <lineage>
        <taxon>Bacteria</taxon>
        <taxon>Bacillati</taxon>
        <taxon>Actinomycetota</taxon>
        <taxon>Actinomycetes</taxon>
        <taxon>Propionibacteriales</taxon>
        <taxon>Propionibacteriaceae</taxon>
        <taxon>Microlunatus</taxon>
    </lineage>
</organism>
<evidence type="ECO:0000256" key="1">
    <source>
        <dbReference type="SAM" id="Phobius"/>
    </source>
</evidence>
<evidence type="ECO:0000313" key="3">
    <source>
        <dbReference type="Proteomes" id="UP000198504"/>
    </source>
</evidence>
<protein>
    <recommendedName>
        <fullName evidence="4">K+-transporting ATPase, KdpF subunit</fullName>
    </recommendedName>
</protein>
<keyword evidence="1" id="KW-0472">Membrane</keyword>
<keyword evidence="1" id="KW-1133">Transmembrane helix</keyword>
<keyword evidence="1" id="KW-0812">Transmembrane</keyword>
<feature type="transmembrane region" description="Helical" evidence="1">
    <location>
        <begin position="14"/>
        <end position="33"/>
    </location>
</feature>
<proteinExistence type="predicted"/>
<dbReference type="STRING" id="1036181.SAMN05421756_102564"/>
<dbReference type="EMBL" id="FOFA01000002">
    <property type="protein sequence ID" value="SEQ13645.1"/>
    <property type="molecule type" value="Genomic_DNA"/>
</dbReference>
<evidence type="ECO:0000313" key="2">
    <source>
        <dbReference type="EMBL" id="SEQ13645.1"/>
    </source>
</evidence>
<dbReference type="Proteomes" id="UP000198504">
    <property type="component" value="Unassembled WGS sequence"/>
</dbReference>
<accession>A0A1H9DJJ1</accession>
<keyword evidence="3" id="KW-1185">Reference proteome</keyword>
<evidence type="ECO:0008006" key="4">
    <source>
        <dbReference type="Google" id="ProtNLM"/>
    </source>
</evidence>
<name>A0A1H9DJJ1_9ACTN</name>
<sequence>MTSHLMPLIGAENAVGLGVAVVLLVFVVCALLLPERF</sequence>
<dbReference type="AlphaFoldDB" id="A0A1H9DJJ1"/>